<keyword evidence="3" id="KW-1185">Reference proteome</keyword>
<evidence type="ECO:0000259" key="1">
    <source>
        <dbReference type="Pfam" id="PF13960"/>
    </source>
</evidence>
<accession>A0A2G5C3U4</accession>
<organism evidence="2 3">
    <name type="scientific">Aquilegia coerulea</name>
    <name type="common">Rocky mountain columbine</name>
    <dbReference type="NCBI Taxonomy" id="218851"/>
    <lineage>
        <taxon>Eukaryota</taxon>
        <taxon>Viridiplantae</taxon>
        <taxon>Streptophyta</taxon>
        <taxon>Embryophyta</taxon>
        <taxon>Tracheophyta</taxon>
        <taxon>Spermatophyta</taxon>
        <taxon>Magnoliopsida</taxon>
        <taxon>Ranunculales</taxon>
        <taxon>Ranunculaceae</taxon>
        <taxon>Thalictroideae</taxon>
        <taxon>Aquilegia</taxon>
    </lineage>
</organism>
<dbReference type="PANTHER" id="PTHR48258:SF9">
    <property type="entry name" value="OS01G0348150 PROTEIN"/>
    <property type="match status" value="1"/>
</dbReference>
<dbReference type="Proteomes" id="UP000230069">
    <property type="component" value="Unassembled WGS sequence"/>
</dbReference>
<dbReference type="AlphaFoldDB" id="A0A2G5C3U4"/>
<dbReference type="EMBL" id="KZ305119">
    <property type="protein sequence ID" value="PIA25911.1"/>
    <property type="molecule type" value="Genomic_DNA"/>
</dbReference>
<evidence type="ECO:0000313" key="2">
    <source>
        <dbReference type="EMBL" id="PIA25911.1"/>
    </source>
</evidence>
<dbReference type="InterPro" id="IPR025452">
    <property type="entry name" value="DUF4218"/>
</dbReference>
<proteinExistence type="predicted"/>
<reference evidence="2 3" key="1">
    <citation type="submission" date="2017-09" db="EMBL/GenBank/DDBJ databases">
        <title>WGS assembly of Aquilegia coerulea Goldsmith.</title>
        <authorList>
            <person name="Hodges S."/>
            <person name="Kramer E."/>
            <person name="Nordborg M."/>
            <person name="Tomkins J."/>
            <person name="Borevitz J."/>
            <person name="Derieg N."/>
            <person name="Yan J."/>
            <person name="Mihaltcheva S."/>
            <person name="Hayes R.D."/>
            <person name="Rokhsar D."/>
        </authorList>
    </citation>
    <scope>NUCLEOTIDE SEQUENCE [LARGE SCALE GENOMIC DNA]</scope>
    <source>
        <strain evidence="3">cv. Goldsmith</strain>
    </source>
</reference>
<dbReference type="OrthoDB" id="1919442at2759"/>
<dbReference type="PANTHER" id="PTHR48258">
    <property type="entry name" value="DUF4218 DOMAIN-CONTAINING PROTEIN-RELATED"/>
    <property type="match status" value="1"/>
</dbReference>
<protein>
    <recommendedName>
        <fullName evidence="1">DUF4218 domain-containing protein</fullName>
    </recommendedName>
</protein>
<sequence>MYAFERFILYLKSCVRNRNRPEGCIAESYIAKKAVEFCTEYLFEVDPIGISSSRNLTTDDTKASKIIEGRPLAGGKVVQIGSLSWEQAHLYVLHNTQDVLPYIK</sequence>
<name>A0A2G5C3U4_AQUCA</name>
<feature type="domain" description="DUF4218" evidence="1">
    <location>
        <begin position="1"/>
        <end position="47"/>
    </location>
</feature>
<dbReference type="InParanoid" id="A0A2G5C3U4"/>
<gene>
    <name evidence="2" type="ORF">AQUCO_10300004v1</name>
</gene>
<evidence type="ECO:0000313" key="3">
    <source>
        <dbReference type="Proteomes" id="UP000230069"/>
    </source>
</evidence>
<dbReference type="Pfam" id="PF13960">
    <property type="entry name" value="DUF4218"/>
    <property type="match status" value="1"/>
</dbReference>